<dbReference type="EMBL" id="SOYY01000008">
    <property type="protein sequence ID" value="KAA0718330.1"/>
    <property type="molecule type" value="Genomic_DNA"/>
</dbReference>
<dbReference type="AlphaFoldDB" id="A0A5A9P8Q6"/>
<reference evidence="2 3" key="1">
    <citation type="journal article" date="2019" name="Mol. Ecol. Resour.">
        <title>Chromosome-level genome assembly of Triplophysa tibetana, a fish adapted to the harsh high-altitude environment of the Tibetan Plateau.</title>
        <authorList>
            <person name="Yang X."/>
            <person name="Liu H."/>
            <person name="Ma Z."/>
            <person name="Zou Y."/>
            <person name="Zou M."/>
            <person name="Mao Y."/>
            <person name="Li X."/>
            <person name="Wang H."/>
            <person name="Chen T."/>
            <person name="Wang W."/>
            <person name="Yang R."/>
        </authorList>
    </citation>
    <scope>NUCLEOTIDE SEQUENCE [LARGE SCALE GENOMIC DNA]</scope>
    <source>
        <strain evidence="2">TTIB1903HZAU</strain>
        <tissue evidence="2">Muscle</tissue>
    </source>
</reference>
<gene>
    <name evidence="2" type="ORF">E1301_Tti017269</name>
</gene>
<evidence type="ECO:0000313" key="3">
    <source>
        <dbReference type="Proteomes" id="UP000324632"/>
    </source>
</evidence>
<protein>
    <submittedName>
        <fullName evidence="2">Uncharacterized protein</fullName>
    </submittedName>
</protein>
<feature type="region of interest" description="Disordered" evidence="1">
    <location>
        <begin position="44"/>
        <end position="64"/>
    </location>
</feature>
<name>A0A5A9P8Q6_9TELE</name>
<sequence>MGPSIAALSPFCSSFSHSLVHSEAITAFHKGLPHLANTMGQPAIQSERKTAVTQRGPLDDDADVPSICQQSVEISPLLKEKHMLCLGVMVDSTKDLQMSLTSEASPVNHLHQTQRKNLTPKYTKK</sequence>
<evidence type="ECO:0000256" key="1">
    <source>
        <dbReference type="SAM" id="MobiDB-lite"/>
    </source>
</evidence>
<feature type="region of interest" description="Disordered" evidence="1">
    <location>
        <begin position="102"/>
        <end position="125"/>
    </location>
</feature>
<evidence type="ECO:0000313" key="2">
    <source>
        <dbReference type="EMBL" id="KAA0718330.1"/>
    </source>
</evidence>
<accession>A0A5A9P8Q6</accession>
<keyword evidence="3" id="KW-1185">Reference proteome</keyword>
<organism evidence="2 3">
    <name type="scientific">Triplophysa tibetana</name>
    <dbReference type="NCBI Taxonomy" id="1572043"/>
    <lineage>
        <taxon>Eukaryota</taxon>
        <taxon>Metazoa</taxon>
        <taxon>Chordata</taxon>
        <taxon>Craniata</taxon>
        <taxon>Vertebrata</taxon>
        <taxon>Euteleostomi</taxon>
        <taxon>Actinopterygii</taxon>
        <taxon>Neopterygii</taxon>
        <taxon>Teleostei</taxon>
        <taxon>Ostariophysi</taxon>
        <taxon>Cypriniformes</taxon>
        <taxon>Nemacheilidae</taxon>
        <taxon>Triplophysa</taxon>
    </lineage>
</organism>
<proteinExistence type="predicted"/>
<comment type="caution">
    <text evidence="2">The sequence shown here is derived from an EMBL/GenBank/DDBJ whole genome shotgun (WGS) entry which is preliminary data.</text>
</comment>
<dbReference type="Proteomes" id="UP000324632">
    <property type="component" value="Chromosome 8"/>
</dbReference>